<evidence type="ECO:0000256" key="1">
    <source>
        <dbReference type="SAM" id="Coils"/>
    </source>
</evidence>
<dbReference type="SUPFAM" id="SSF53300">
    <property type="entry name" value="vWA-like"/>
    <property type="match status" value="1"/>
</dbReference>
<keyword evidence="1" id="KW-0175">Coiled coil</keyword>
<dbReference type="EMBL" id="PFPK01000040">
    <property type="protein sequence ID" value="PIZ94521.1"/>
    <property type="molecule type" value="Genomic_DNA"/>
</dbReference>
<dbReference type="CDD" id="cd00198">
    <property type="entry name" value="vWFA"/>
    <property type="match status" value="1"/>
</dbReference>
<feature type="compositionally biased region" description="Acidic residues" evidence="2">
    <location>
        <begin position="460"/>
        <end position="477"/>
    </location>
</feature>
<organism evidence="4 5">
    <name type="scientific">Candidatus Magasanikbacteria bacterium CG_4_10_14_0_2_um_filter_37_12</name>
    <dbReference type="NCBI Taxonomy" id="1974637"/>
    <lineage>
        <taxon>Bacteria</taxon>
        <taxon>Candidatus Magasanikiibacteriota</taxon>
    </lineage>
</organism>
<evidence type="ECO:0000259" key="3">
    <source>
        <dbReference type="PROSITE" id="PS50234"/>
    </source>
</evidence>
<dbReference type="InterPro" id="IPR002035">
    <property type="entry name" value="VWF_A"/>
</dbReference>
<name>A0A2M7V742_9BACT</name>
<feature type="coiled-coil region" evidence="1">
    <location>
        <begin position="485"/>
        <end position="547"/>
    </location>
</feature>
<protein>
    <recommendedName>
        <fullName evidence="3">VWFA domain-containing protein</fullName>
    </recommendedName>
</protein>
<dbReference type="AlphaFoldDB" id="A0A2M7V742"/>
<feature type="domain" description="VWFA" evidence="3">
    <location>
        <begin position="613"/>
        <end position="828"/>
    </location>
</feature>
<sequence>MKKPQDIAEPRRANPHNFLRTKEQLEAYAAWKREISPLVCALVESAMMGQSARIDTDALPLMQEAYTVVQTLLENPSASADDVVSDPRVKNILFALQKLETKKEDTFVNLYDVLASPTIGFQSKLAYTRDRLLPRLDWLAVQAKEERNRMVEQTTDIHISPDEEHDSYEVRRGPEPEKSEGMPEYVTAMTYPYFGGHYASVAHDSYDPATCRWSRSERRYRELPAQSLDEEKKRIYRGAVLAGKSVAIGRSDNWQGGPWTADKTSIRWLGDEQPASWNVVHDQDVVILLSVEGDVDTAYQFDMNIGPAPDAIVPDPPEGEPKHVPESFPQELLDKVDTIMRENIPVAVKIKRITAFIRNHLEYSLDPSLEAVYKSDTSQYFHKMWELKQAKCDEANTLAARALQKHGFHIRFVGEHSVRTKSPEGWTLLHDGNLHGWFWAYDGEKQQWLRLDATPKGDPNVDEDEQEAELGEGDFGEQEQGLMSEEELQKTLDDIIKKEQKQEEREHPEIVFAREANCSPEEAKQVLDKIKELRERYARVLKDAQKQWQGLVQKNMRERIVDRGPVPLSQADDIDEDELVSGYIELKAGEQDPHIGMKEVVKQKKEEWFGGYEVYIAADMSGSMNENIDGVIKRESQRDMVFLLIDSCMSAAVHSRKKNKNLKSPMPVKICLTVFGATTEVVLPITDQWGPSEQIRVYRALDAGAGGATPDDEALAMIAQQIADARRQEEQMIKALPKKKRDGMKKNHWCMRRIVLAVADGGSGNAVAVRQQVDALRKQDITVDLFLIADEKDENLHTATQVAYGNVTPTSNPDTLGEKSLGIVTQRLREGYEKT</sequence>
<proteinExistence type="predicted"/>
<dbReference type="Proteomes" id="UP000228568">
    <property type="component" value="Unassembled WGS sequence"/>
</dbReference>
<accession>A0A2M7V742</accession>
<evidence type="ECO:0000256" key="2">
    <source>
        <dbReference type="SAM" id="MobiDB-lite"/>
    </source>
</evidence>
<evidence type="ECO:0000313" key="5">
    <source>
        <dbReference type="Proteomes" id="UP000228568"/>
    </source>
</evidence>
<dbReference type="InterPro" id="IPR036465">
    <property type="entry name" value="vWFA_dom_sf"/>
</dbReference>
<comment type="caution">
    <text evidence="4">The sequence shown here is derived from an EMBL/GenBank/DDBJ whole genome shotgun (WGS) entry which is preliminary data.</text>
</comment>
<dbReference type="Gene3D" id="3.40.50.410">
    <property type="entry name" value="von Willebrand factor, type A domain"/>
    <property type="match status" value="1"/>
</dbReference>
<dbReference type="SUPFAM" id="SSF54001">
    <property type="entry name" value="Cysteine proteinases"/>
    <property type="match status" value="1"/>
</dbReference>
<dbReference type="InterPro" id="IPR038765">
    <property type="entry name" value="Papain-like_cys_pep_sf"/>
</dbReference>
<evidence type="ECO:0000313" key="4">
    <source>
        <dbReference type="EMBL" id="PIZ94521.1"/>
    </source>
</evidence>
<feature type="region of interest" description="Disordered" evidence="2">
    <location>
        <begin position="453"/>
        <end position="484"/>
    </location>
</feature>
<dbReference type="PROSITE" id="PS50234">
    <property type="entry name" value="VWFA"/>
    <property type="match status" value="1"/>
</dbReference>
<reference evidence="5" key="1">
    <citation type="submission" date="2017-09" db="EMBL/GenBank/DDBJ databases">
        <title>Depth-based differentiation of microbial function through sediment-hosted aquifers and enrichment of novel symbionts in the deep terrestrial subsurface.</title>
        <authorList>
            <person name="Probst A.J."/>
            <person name="Ladd B."/>
            <person name="Jarett J.K."/>
            <person name="Geller-Mcgrath D.E."/>
            <person name="Sieber C.M.K."/>
            <person name="Emerson J.B."/>
            <person name="Anantharaman K."/>
            <person name="Thomas B.C."/>
            <person name="Malmstrom R."/>
            <person name="Stieglmeier M."/>
            <person name="Klingl A."/>
            <person name="Woyke T."/>
            <person name="Ryan C.M."/>
            <person name="Banfield J.F."/>
        </authorList>
    </citation>
    <scope>NUCLEOTIDE SEQUENCE [LARGE SCALE GENOMIC DNA]</scope>
</reference>
<gene>
    <name evidence="4" type="ORF">COX81_03400</name>
</gene>
<feature type="region of interest" description="Disordered" evidence="2">
    <location>
        <begin position="162"/>
        <end position="181"/>
    </location>
</feature>